<gene>
    <name evidence="1" type="ORF">EUGRSUZ_I01230</name>
</gene>
<dbReference type="EMBL" id="KK198761">
    <property type="protein sequence ID" value="KCW55304.1"/>
    <property type="molecule type" value="Genomic_DNA"/>
</dbReference>
<dbReference type="AlphaFoldDB" id="A0A059ANF6"/>
<proteinExistence type="predicted"/>
<organism evidence="1">
    <name type="scientific">Eucalyptus grandis</name>
    <name type="common">Flooded gum</name>
    <dbReference type="NCBI Taxonomy" id="71139"/>
    <lineage>
        <taxon>Eukaryota</taxon>
        <taxon>Viridiplantae</taxon>
        <taxon>Streptophyta</taxon>
        <taxon>Embryophyta</taxon>
        <taxon>Tracheophyta</taxon>
        <taxon>Spermatophyta</taxon>
        <taxon>Magnoliopsida</taxon>
        <taxon>eudicotyledons</taxon>
        <taxon>Gunneridae</taxon>
        <taxon>Pentapetalae</taxon>
        <taxon>rosids</taxon>
        <taxon>malvids</taxon>
        <taxon>Myrtales</taxon>
        <taxon>Myrtaceae</taxon>
        <taxon>Myrtoideae</taxon>
        <taxon>Eucalypteae</taxon>
        <taxon>Eucalyptus</taxon>
    </lineage>
</organism>
<protein>
    <submittedName>
        <fullName evidence="1">Uncharacterized protein</fullName>
    </submittedName>
</protein>
<dbReference type="Gramene" id="KCW55304">
    <property type="protein sequence ID" value="KCW55304"/>
    <property type="gene ID" value="EUGRSUZ_I01230"/>
</dbReference>
<evidence type="ECO:0000313" key="1">
    <source>
        <dbReference type="EMBL" id="KCW55304.1"/>
    </source>
</evidence>
<reference evidence="1" key="1">
    <citation type="submission" date="2013-07" db="EMBL/GenBank/DDBJ databases">
        <title>The genome of Eucalyptus grandis.</title>
        <authorList>
            <person name="Schmutz J."/>
            <person name="Hayes R."/>
            <person name="Myburg A."/>
            <person name="Tuskan G."/>
            <person name="Grattapaglia D."/>
            <person name="Rokhsar D.S."/>
        </authorList>
    </citation>
    <scope>NUCLEOTIDE SEQUENCE</scope>
    <source>
        <tissue evidence="1">Leaf extractions</tissue>
    </source>
</reference>
<dbReference type="InParanoid" id="A0A059ANF6"/>
<name>A0A059ANF6_EUCGR</name>
<accession>A0A059ANF6</accession>
<sequence length="66" mass="7306">MGDSRQVNQGKGGSETKVTYESPIIASIMTNKKWKWIIAHEFSFLSFVADATMTPALSKVQVKSKT</sequence>